<feature type="transmembrane region" description="Helical" evidence="5">
    <location>
        <begin position="113"/>
        <end position="131"/>
    </location>
</feature>
<comment type="subcellular location">
    <subcellularLocation>
        <location evidence="1">Endomembrane system</location>
        <topology evidence="1">Multi-pass membrane protein</topology>
    </subcellularLocation>
</comment>
<evidence type="ECO:0000256" key="2">
    <source>
        <dbReference type="ARBA" id="ARBA00022692"/>
    </source>
</evidence>
<sequence>MFVLVRTLTYATIFVGLLFIYLPARLLAWSGIVHPISLGWPQIIGLVIGSGGALLALACISAFIFIGKGTPAPFDPPRRLVVRGPYRFVRNPMYMGAALVLAGTALYYQSAVLLAFLALFILATHLFVVIYEEPTLHRSFGSDYVAYCDHVRRWRPTASRS</sequence>
<accession>A0A2N9LAA4</accession>
<dbReference type="PANTHER" id="PTHR12714:SF24">
    <property type="entry name" value="SLR1182 PROTEIN"/>
    <property type="match status" value="1"/>
</dbReference>
<evidence type="ECO:0000256" key="5">
    <source>
        <dbReference type="SAM" id="Phobius"/>
    </source>
</evidence>
<dbReference type="GO" id="GO:0008168">
    <property type="term" value="F:methyltransferase activity"/>
    <property type="evidence" value="ECO:0007669"/>
    <property type="project" value="UniProtKB-KW"/>
</dbReference>
<reference evidence="7" key="1">
    <citation type="submission" date="2018-02" db="EMBL/GenBank/DDBJ databases">
        <authorList>
            <person name="Hausmann B."/>
        </authorList>
    </citation>
    <scope>NUCLEOTIDE SEQUENCE [LARGE SCALE GENOMIC DNA]</scope>
    <source>
        <strain evidence="7">Peat soil MAG SbA5</strain>
    </source>
</reference>
<protein>
    <submittedName>
        <fullName evidence="6">Isoprenylcysteine carboxyl methyltransferase</fullName>
    </submittedName>
</protein>
<name>A0A2N9LAA4_9BACT</name>
<keyword evidence="3 5" id="KW-1133">Transmembrane helix</keyword>
<evidence type="ECO:0000313" key="6">
    <source>
        <dbReference type="EMBL" id="SPE20227.1"/>
    </source>
</evidence>
<dbReference type="Pfam" id="PF04191">
    <property type="entry name" value="PEMT"/>
    <property type="match status" value="1"/>
</dbReference>
<organism evidence="6 7">
    <name type="scientific">Candidatus Sulfuritelmatomonas gaucii</name>
    <dbReference type="NCBI Taxonomy" id="2043161"/>
    <lineage>
        <taxon>Bacteria</taxon>
        <taxon>Pseudomonadati</taxon>
        <taxon>Acidobacteriota</taxon>
        <taxon>Terriglobia</taxon>
        <taxon>Terriglobales</taxon>
        <taxon>Acidobacteriaceae</taxon>
        <taxon>Candidatus Sulfuritelmatomonas</taxon>
    </lineage>
</organism>
<dbReference type="InterPro" id="IPR007318">
    <property type="entry name" value="Phopholipid_MeTrfase"/>
</dbReference>
<dbReference type="Gene3D" id="1.20.120.1630">
    <property type="match status" value="1"/>
</dbReference>
<proteinExistence type="predicted"/>
<dbReference type="GO" id="GO:0032259">
    <property type="term" value="P:methylation"/>
    <property type="evidence" value="ECO:0007669"/>
    <property type="project" value="UniProtKB-KW"/>
</dbReference>
<feature type="transmembrane region" description="Helical" evidence="5">
    <location>
        <begin position="88"/>
        <end position="107"/>
    </location>
</feature>
<dbReference type="GO" id="GO:0012505">
    <property type="term" value="C:endomembrane system"/>
    <property type="evidence" value="ECO:0007669"/>
    <property type="project" value="UniProtKB-SubCell"/>
</dbReference>
<dbReference type="OrthoDB" id="272002at2"/>
<keyword evidence="2 5" id="KW-0812">Transmembrane</keyword>
<feature type="transmembrane region" description="Helical" evidence="5">
    <location>
        <begin position="7"/>
        <end position="24"/>
    </location>
</feature>
<feature type="transmembrane region" description="Helical" evidence="5">
    <location>
        <begin position="44"/>
        <end position="67"/>
    </location>
</feature>
<evidence type="ECO:0000256" key="4">
    <source>
        <dbReference type="ARBA" id="ARBA00023136"/>
    </source>
</evidence>
<keyword evidence="4 5" id="KW-0472">Membrane</keyword>
<keyword evidence="6" id="KW-0808">Transferase</keyword>
<evidence type="ECO:0000256" key="3">
    <source>
        <dbReference type="ARBA" id="ARBA00022989"/>
    </source>
</evidence>
<dbReference type="PANTHER" id="PTHR12714">
    <property type="entry name" value="PROTEIN-S ISOPRENYLCYSTEINE O-METHYLTRANSFERASE"/>
    <property type="match status" value="1"/>
</dbReference>
<dbReference type="EMBL" id="OKRB01000085">
    <property type="protein sequence ID" value="SPE20227.1"/>
    <property type="molecule type" value="Genomic_DNA"/>
</dbReference>
<dbReference type="AlphaFoldDB" id="A0A2N9LAA4"/>
<dbReference type="Proteomes" id="UP000239735">
    <property type="component" value="Unassembled WGS sequence"/>
</dbReference>
<keyword evidence="6" id="KW-0489">Methyltransferase</keyword>
<evidence type="ECO:0000313" key="7">
    <source>
        <dbReference type="Proteomes" id="UP000239735"/>
    </source>
</evidence>
<gene>
    <name evidence="6" type="ORF">SBA5_290081</name>
</gene>
<evidence type="ECO:0000256" key="1">
    <source>
        <dbReference type="ARBA" id="ARBA00004127"/>
    </source>
</evidence>